<organism evidence="3 4">
    <name type="scientific">candidate division WWE3 bacterium RIFCSPLOWO2_01_FULL_37_15</name>
    <dbReference type="NCBI Taxonomy" id="1802622"/>
    <lineage>
        <taxon>Bacteria</taxon>
        <taxon>Katanobacteria</taxon>
    </lineage>
</organism>
<name>A0A1F4UZF4_UNCKA</name>
<protein>
    <recommendedName>
        <fullName evidence="5">Bacterial Ig-like domain-containing protein</fullName>
    </recommendedName>
</protein>
<feature type="signal peptide" evidence="2">
    <location>
        <begin position="1"/>
        <end position="24"/>
    </location>
</feature>
<dbReference type="Gene3D" id="2.60.40.10">
    <property type="entry name" value="Immunoglobulins"/>
    <property type="match status" value="1"/>
</dbReference>
<dbReference type="SUPFAM" id="SSF63825">
    <property type="entry name" value="YWTD domain"/>
    <property type="match status" value="1"/>
</dbReference>
<evidence type="ECO:0008006" key="5">
    <source>
        <dbReference type="Google" id="ProtNLM"/>
    </source>
</evidence>
<dbReference type="InterPro" id="IPR013783">
    <property type="entry name" value="Ig-like_fold"/>
</dbReference>
<keyword evidence="2" id="KW-0732">Signal</keyword>
<evidence type="ECO:0000256" key="2">
    <source>
        <dbReference type="SAM" id="SignalP"/>
    </source>
</evidence>
<dbReference type="SUPFAM" id="SSF101898">
    <property type="entry name" value="NHL repeat"/>
    <property type="match status" value="1"/>
</dbReference>
<evidence type="ECO:0000256" key="1">
    <source>
        <dbReference type="SAM" id="MobiDB-lite"/>
    </source>
</evidence>
<dbReference type="Proteomes" id="UP000177458">
    <property type="component" value="Unassembled WGS sequence"/>
</dbReference>
<feature type="chain" id="PRO_5009514926" description="Bacterial Ig-like domain-containing protein" evidence="2">
    <location>
        <begin position="25"/>
        <end position="514"/>
    </location>
</feature>
<evidence type="ECO:0000313" key="4">
    <source>
        <dbReference type="Proteomes" id="UP000177458"/>
    </source>
</evidence>
<dbReference type="AlphaFoldDB" id="A0A1F4UZF4"/>
<gene>
    <name evidence="3" type="ORF">A3A69_01710</name>
</gene>
<feature type="region of interest" description="Disordered" evidence="1">
    <location>
        <begin position="390"/>
        <end position="422"/>
    </location>
</feature>
<comment type="caution">
    <text evidence="3">The sequence shown here is derived from an EMBL/GenBank/DDBJ whole genome shotgun (WGS) entry which is preliminary data.</text>
</comment>
<proteinExistence type="predicted"/>
<reference evidence="3 4" key="1">
    <citation type="journal article" date="2016" name="Nat. Commun.">
        <title>Thousands of microbial genomes shed light on interconnected biogeochemical processes in an aquifer system.</title>
        <authorList>
            <person name="Anantharaman K."/>
            <person name="Brown C.T."/>
            <person name="Hug L.A."/>
            <person name="Sharon I."/>
            <person name="Castelle C.J."/>
            <person name="Probst A.J."/>
            <person name="Thomas B.C."/>
            <person name="Singh A."/>
            <person name="Wilkins M.J."/>
            <person name="Karaoz U."/>
            <person name="Brodie E.L."/>
            <person name="Williams K.H."/>
            <person name="Hubbard S.S."/>
            <person name="Banfield J.F."/>
        </authorList>
    </citation>
    <scope>NUCLEOTIDE SEQUENCE [LARGE SCALE GENOMIC DNA]</scope>
</reference>
<accession>A0A1F4UZF4</accession>
<evidence type="ECO:0000313" key="3">
    <source>
        <dbReference type="EMBL" id="OGC49583.1"/>
    </source>
</evidence>
<dbReference type="EMBL" id="MEVF01000019">
    <property type="protein sequence ID" value="OGC49583.1"/>
    <property type="molecule type" value="Genomic_DNA"/>
</dbReference>
<sequence length="514" mass="53104">MNRLITIIVVVLSLSVLVSATVLAAPGDQVSPPGPINPAAGCTGIGVAYDGINILFTCAGSAAVYKTDTSGANLGSVATADSNGSAVQLDAIAWDASEGVLWGGDLGGNQCHIYSVDMSSGLATLRFSFADAHGGCGSNFSFYDGITVDPTDNTLWLSPDIHTHIHHYTKAGVELAADLINFSSDTTGKCPWAQGFGNVGCWNSGLAMGLDGQLFAGTASDGKIWQIDPDTLTYTPFATVGGRDEDLECGPLTKGLETILSRDFETGRIDLLEAPDGTCVVTEITLDPPSAENDLTVDQNHNVTATVTVNGQPLQGVNVKFSIVSGPNNGQVSDPGECSVDPNCNTYAVGQTSWSYTSVGLGVDQITACYTTAGGTEHCAEATKDWRDLTPPELSCTETTNPHGKKTPPAGSTTLPGSKGGQNEDGFYLVEASDVLDPKLDIWVSGFGPYVSGDKLKVTEAPGATPSEKKMGSANGQADAIAVHLTLNADPVVVVTDASGNKTTVACLVPPPPK</sequence>